<dbReference type="AlphaFoldDB" id="A0A7W8CXT4"/>
<dbReference type="EC" id="3.1.21.-" evidence="4"/>
<dbReference type="RefSeq" id="WP_183328656.1">
    <property type="nucleotide sequence ID" value="NZ_JACHHK010000005.1"/>
</dbReference>
<evidence type="ECO:0000313" key="5">
    <source>
        <dbReference type="Proteomes" id="UP000539953"/>
    </source>
</evidence>
<feature type="binding site" evidence="3">
    <location>
        <position position="201"/>
    </location>
    <ligand>
        <name>a divalent metal cation</name>
        <dbReference type="ChEBI" id="CHEBI:60240"/>
        <label>1</label>
    </ligand>
</feature>
<dbReference type="FunFam" id="3.20.20.140:FF:000005">
    <property type="entry name" value="TatD family hydrolase"/>
    <property type="match status" value="1"/>
</dbReference>
<protein>
    <submittedName>
        <fullName evidence="4">TatD DNase family protein</fullName>
        <ecNumber evidence="4">3.1.21.-</ecNumber>
    </submittedName>
</protein>
<dbReference type="EMBL" id="JACHHK010000005">
    <property type="protein sequence ID" value="MBB5183361.1"/>
    <property type="molecule type" value="Genomic_DNA"/>
</dbReference>
<organism evidence="4 5">
    <name type="scientific">Catenisphaera adipataccumulans</name>
    <dbReference type="NCBI Taxonomy" id="700500"/>
    <lineage>
        <taxon>Bacteria</taxon>
        <taxon>Bacillati</taxon>
        <taxon>Bacillota</taxon>
        <taxon>Erysipelotrichia</taxon>
        <taxon>Erysipelotrichales</taxon>
        <taxon>Erysipelotrichaceae</taxon>
        <taxon>Catenisphaera</taxon>
    </lineage>
</organism>
<dbReference type="Gene3D" id="3.20.20.140">
    <property type="entry name" value="Metal-dependent hydrolases"/>
    <property type="match status" value="1"/>
</dbReference>
<proteinExistence type="predicted"/>
<keyword evidence="5" id="KW-1185">Reference proteome</keyword>
<name>A0A7W8CXT4_9FIRM</name>
<feature type="binding site" evidence="3">
    <location>
        <position position="151"/>
    </location>
    <ligand>
        <name>a divalent metal cation</name>
        <dbReference type="ChEBI" id="CHEBI:60240"/>
        <label>2</label>
    </ligand>
</feature>
<feature type="binding site" evidence="3">
    <location>
        <position position="6"/>
    </location>
    <ligand>
        <name>a divalent metal cation</name>
        <dbReference type="ChEBI" id="CHEBI:60240"/>
        <label>1</label>
    </ligand>
</feature>
<accession>A0A7W8CXT4</accession>
<dbReference type="GO" id="GO:0005829">
    <property type="term" value="C:cytosol"/>
    <property type="evidence" value="ECO:0007669"/>
    <property type="project" value="TreeGrafter"/>
</dbReference>
<comment type="caution">
    <text evidence="4">The sequence shown here is derived from an EMBL/GenBank/DDBJ whole genome shotgun (WGS) entry which is preliminary data.</text>
</comment>
<dbReference type="InterPro" id="IPR015991">
    <property type="entry name" value="TatD/YcfH-like"/>
</dbReference>
<dbReference type="InterPro" id="IPR001130">
    <property type="entry name" value="TatD-like"/>
</dbReference>
<sequence length="251" mass="28815">MYTDSHCHITCDRLYARVDEIIQNIQTHHVTSCMIMSTNQTEFERAKVIKEQYPFFKLAFGWFPGDAKEMTDAHLTYLENEIQAGHLDCLGEIGLDYHWDTSFKDAQKQLFVKQLEIANTYHLPVSIHMRDATKDCMDLLRQHAHTRIIFHCFSGSPETMQEALKMDSVISFAGPITFKNSRQGPACVKACPADRILSETDSPYLTPVPHRGHENEPMYVRYVAEKIAELKDMEVPSLCAQIEKNFAHVFA</sequence>
<keyword evidence="2 4" id="KW-0378">Hydrolase</keyword>
<evidence type="ECO:0000256" key="1">
    <source>
        <dbReference type="ARBA" id="ARBA00022723"/>
    </source>
</evidence>
<dbReference type="Proteomes" id="UP000539953">
    <property type="component" value="Unassembled WGS sequence"/>
</dbReference>
<dbReference type="SUPFAM" id="SSF51556">
    <property type="entry name" value="Metallo-dependent hydrolases"/>
    <property type="match status" value="1"/>
</dbReference>
<dbReference type="NCBIfam" id="TIGR00010">
    <property type="entry name" value="YchF/TatD family DNA exonuclease"/>
    <property type="match status" value="1"/>
</dbReference>
<evidence type="ECO:0000256" key="2">
    <source>
        <dbReference type="ARBA" id="ARBA00022801"/>
    </source>
</evidence>
<feature type="binding site" evidence="3">
    <location>
        <position position="128"/>
    </location>
    <ligand>
        <name>a divalent metal cation</name>
        <dbReference type="ChEBI" id="CHEBI:60240"/>
        <label>2</label>
    </ligand>
</feature>
<dbReference type="GO" id="GO:0016788">
    <property type="term" value="F:hydrolase activity, acting on ester bonds"/>
    <property type="evidence" value="ECO:0007669"/>
    <property type="project" value="InterPro"/>
</dbReference>
<evidence type="ECO:0000313" key="4">
    <source>
        <dbReference type="EMBL" id="MBB5183361.1"/>
    </source>
</evidence>
<dbReference type="PANTHER" id="PTHR46124">
    <property type="entry name" value="D-AMINOACYL-TRNA DEACYLASE"/>
    <property type="match status" value="1"/>
</dbReference>
<reference evidence="4 5" key="1">
    <citation type="submission" date="2020-08" db="EMBL/GenBank/DDBJ databases">
        <title>Genomic Encyclopedia of Type Strains, Phase IV (KMG-IV): sequencing the most valuable type-strain genomes for metagenomic binning, comparative biology and taxonomic classification.</title>
        <authorList>
            <person name="Goeker M."/>
        </authorList>
    </citation>
    <scope>NUCLEOTIDE SEQUENCE [LARGE SCALE GENOMIC DNA]</scope>
    <source>
        <strain evidence="4 5">DSM 25799</strain>
    </source>
</reference>
<dbReference type="PANTHER" id="PTHR46124:SF2">
    <property type="entry name" value="D-AMINOACYL-TRNA DEACYLASE"/>
    <property type="match status" value="1"/>
</dbReference>
<dbReference type="PIRSF" id="PIRSF005902">
    <property type="entry name" value="DNase_TatD"/>
    <property type="match status" value="1"/>
</dbReference>
<feature type="binding site" evidence="3">
    <location>
        <position position="92"/>
    </location>
    <ligand>
        <name>a divalent metal cation</name>
        <dbReference type="ChEBI" id="CHEBI:60240"/>
        <label>1</label>
    </ligand>
</feature>
<feature type="binding site" evidence="3">
    <location>
        <position position="8"/>
    </location>
    <ligand>
        <name>a divalent metal cation</name>
        <dbReference type="ChEBI" id="CHEBI:60240"/>
        <label>1</label>
    </ligand>
</feature>
<evidence type="ECO:0000256" key="3">
    <source>
        <dbReference type="PIRSR" id="PIRSR005902-1"/>
    </source>
</evidence>
<dbReference type="GO" id="GO:0046872">
    <property type="term" value="F:metal ion binding"/>
    <property type="evidence" value="ECO:0007669"/>
    <property type="project" value="UniProtKB-KW"/>
</dbReference>
<gene>
    <name evidence="4" type="ORF">HNQ47_001383</name>
</gene>
<keyword evidence="1 3" id="KW-0479">Metal-binding</keyword>
<dbReference type="GO" id="GO:0004536">
    <property type="term" value="F:DNA nuclease activity"/>
    <property type="evidence" value="ECO:0007669"/>
    <property type="project" value="InterPro"/>
</dbReference>
<dbReference type="Pfam" id="PF01026">
    <property type="entry name" value="TatD_DNase"/>
    <property type="match status" value="1"/>
</dbReference>
<dbReference type="InterPro" id="IPR032466">
    <property type="entry name" value="Metal_Hydrolase"/>
</dbReference>
<dbReference type="CDD" id="cd01310">
    <property type="entry name" value="TatD_DNAse"/>
    <property type="match status" value="1"/>
</dbReference>